<gene>
    <name evidence="1" type="ORF">BO225_05370</name>
</gene>
<accession>A0A1U7NMU2</accession>
<protein>
    <submittedName>
        <fullName evidence="1">Uncharacterized protein</fullName>
    </submittedName>
</protein>
<proteinExistence type="predicted"/>
<dbReference type="EMBL" id="MPKA01000062">
    <property type="protein sequence ID" value="OLU46601.1"/>
    <property type="molecule type" value="Genomic_DNA"/>
</dbReference>
<keyword evidence="2" id="KW-1185">Reference proteome</keyword>
<organism evidence="1 2">
    <name type="scientific">Dubosiella newyorkensis</name>
    <dbReference type="NCBI Taxonomy" id="1862672"/>
    <lineage>
        <taxon>Bacteria</taxon>
        <taxon>Bacillati</taxon>
        <taxon>Bacillota</taxon>
        <taxon>Erysipelotrichia</taxon>
        <taxon>Erysipelotrichales</taxon>
        <taxon>Erysipelotrichaceae</taxon>
        <taxon>Dubosiella</taxon>
    </lineage>
</organism>
<name>A0A1U7NMU2_9FIRM</name>
<dbReference type="RefSeq" id="WP_016319004.1">
    <property type="nucleotide sequence ID" value="NZ_CAMNTW010000002.1"/>
</dbReference>
<comment type="caution">
    <text evidence="1">The sequence shown here is derived from an EMBL/GenBank/DDBJ whole genome shotgun (WGS) entry which is preliminary data.</text>
</comment>
<dbReference type="STRING" id="1862672.BO225_05370"/>
<evidence type="ECO:0000313" key="2">
    <source>
        <dbReference type="Proteomes" id="UP000186705"/>
    </source>
</evidence>
<dbReference type="AlphaFoldDB" id="A0A1U7NMU2"/>
<reference evidence="1 2" key="1">
    <citation type="submission" date="2016-11" db="EMBL/GenBank/DDBJ databases">
        <title>Description of two novel members of the family Erysipelotrichaceae: Ileibacterium lipovorans gen. nov., sp. nov. and Dubosiella newyorkensis, gen. nov., sp. nov.</title>
        <authorList>
            <person name="Cox L.M."/>
            <person name="Sohn J."/>
            <person name="Tyrrell K.L."/>
            <person name="Citron D.M."/>
            <person name="Lawson P.A."/>
            <person name="Patel N.B."/>
            <person name="Iizumi T."/>
            <person name="Perez-Perez G.I."/>
            <person name="Goldstein E.J."/>
            <person name="Blaser M.J."/>
        </authorList>
    </citation>
    <scope>NUCLEOTIDE SEQUENCE [LARGE SCALE GENOMIC DNA]</scope>
    <source>
        <strain evidence="1 2">NYU-BL-A4</strain>
    </source>
</reference>
<sequence>MKQNTFKRELKKAFISGLASFMVIWPQPLKLPNVAGRRQDAKQIQKDWENVGKSLKWAMNDYERQYKNG</sequence>
<dbReference type="OrthoDB" id="9844900at2"/>
<dbReference type="GeneID" id="78275377"/>
<dbReference type="Proteomes" id="UP000186705">
    <property type="component" value="Unassembled WGS sequence"/>
</dbReference>
<evidence type="ECO:0000313" key="1">
    <source>
        <dbReference type="EMBL" id="OLU46601.1"/>
    </source>
</evidence>